<protein>
    <submittedName>
        <fullName evidence="1">Uncharacterized protein</fullName>
    </submittedName>
</protein>
<dbReference type="AlphaFoldDB" id="A0A0S2IV85"/>
<dbReference type="EMBL" id="CP012029">
    <property type="protein sequence ID" value="ALO27584.1"/>
    <property type="molecule type" value="Genomic_DNA"/>
</dbReference>
<organism evidence="1">
    <name type="scientific">Leptospira borgpetersenii serovar Ballum</name>
    <dbReference type="NCBI Taxonomy" id="280505"/>
    <lineage>
        <taxon>Bacteria</taxon>
        <taxon>Pseudomonadati</taxon>
        <taxon>Spirochaetota</taxon>
        <taxon>Spirochaetia</taxon>
        <taxon>Leptospirales</taxon>
        <taxon>Leptospiraceae</taxon>
        <taxon>Leptospira</taxon>
    </lineage>
</organism>
<evidence type="ECO:0000313" key="1">
    <source>
        <dbReference type="EMBL" id="ALO27584.1"/>
    </source>
</evidence>
<gene>
    <name evidence="1" type="ORF">LBBP_03390</name>
</gene>
<sequence>MDLFEYFIYLILLLRVYRKECPLREGRFDFYGNTIIDPLSGL</sequence>
<evidence type="ECO:0000313" key="2">
    <source>
        <dbReference type="Proteomes" id="UP000058857"/>
    </source>
</evidence>
<dbReference type="Proteomes" id="UP000058857">
    <property type="component" value="Chromosome 1"/>
</dbReference>
<name>A0A0S2IV85_LEPBO</name>
<accession>A0A0S2IV85</accession>
<proteinExistence type="predicted"/>
<reference evidence="1 2" key="1">
    <citation type="journal article" date="2015" name="PLoS Negl. Trop. Dis.">
        <title>Distribution of Plasmids in Distinct Leptospira Pathogenic Species.</title>
        <authorList>
            <person name="Wang Y."/>
            <person name="Zhuang X."/>
            <person name="Zhong Y."/>
            <person name="Zhang C."/>
            <person name="Zhang Y."/>
            <person name="Zeng L."/>
            <person name="Zhu Y."/>
            <person name="He P."/>
            <person name="Dong K."/>
            <person name="Pal U."/>
            <person name="Guo X."/>
            <person name="Qin J."/>
        </authorList>
    </citation>
    <scope>NUCLEOTIDE SEQUENCE [LARGE SCALE GENOMIC DNA]</scope>
    <source>
        <strain evidence="1 2">56604</strain>
    </source>
</reference>